<dbReference type="AlphaFoldDB" id="A0A1R4H7X1"/>
<evidence type="ECO:0000313" key="1">
    <source>
        <dbReference type="EMBL" id="SJM92267.1"/>
    </source>
</evidence>
<gene>
    <name evidence="1" type="ORF">CRENPOLYSF1_270028</name>
</gene>
<reference evidence="2" key="1">
    <citation type="submission" date="2017-02" db="EMBL/GenBank/DDBJ databases">
        <authorList>
            <person name="Daims H."/>
        </authorList>
    </citation>
    <scope>NUCLEOTIDE SEQUENCE [LARGE SCALE GENOMIC DNA]</scope>
</reference>
<accession>A0A1R4H7X1</accession>
<dbReference type="RefSeq" id="WP_087143319.1">
    <property type="nucleotide sequence ID" value="NZ_FUKI01000101.1"/>
</dbReference>
<proteinExistence type="predicted"/>
<evidence type="ECO:0000313" key="2">
    <source>
        <dbReference type="Proteomes" id="UP000195667"/>
    </source>
</evidence>
<keyword evidence="2" id="KW-1185">Reference proteome</keyword>
<protein>
    <submittedName>
        <fullName evidence="1">Uncharacterized protein</fullName>
    </submittedName>
</protein>
<sequence length="224" mass="24215">MTASIKSTAAKIMVFNSLGFAGENKISRLLIDDFTLDQHVGDNGVDYSATNSLEKLTSATALKQVTRNVSALATGGIYEFETVIIGGSFLKINNSGGSNGTCFIEYSFEAADFNALGHGILLQALDVDFDFSVNISINDGLASTGFQLCTGTQFFQSYSAFSGDKTQFNCVTRLRLDFKVEQSQSISAQITHLDEHRKAPNPAILNLLGLGNVELSAFYQKRHA</sequence>
<name>A0A1R4H7X1_9GAMM</name>
<organism evidence="1 2">
    <name type="scientific">Crenothrix polyspora</name>
    <dbReference type="NCBI Taxonomy" id="360316"/>
    <lineage>
        <taxon>Bacteria</taxon>
        <taxon>Pseudomonadati</taxon>
        <taxon>Pseudomonadota</taxon>
        <taxon>Gammaproteobacteria</taxon>
        <taxon>Methylococcales</taxon>
        <taxon>Crenotrichaceae</taxon>
        <taxon>Crenothrix</taxon>
    </lineage>
</organism>
<dbReference type="EMBL" id="FUKI01000101">
    <property type="protein sequence ID" value="SJM92267.1"/>
    <property type="molecule type" value="Genomic_DNA"/>
</dbReference>
<dbReference type="Proteomes" id="UP000195667">
    <property type="component" value="Unassembled WGS sequence"/>
</dbReference>